<evidence type="ECO:0000256" key="1">
    <source>
        <dbReference type="SAM" id="MobiDB-lite"/>
    </source>
</evidence>
<evidence type="ECO:0000313" key="3">
    <source>
        <dbReference type="Proteomes" id="UP001302126"/>
    </source>
</evidence>
<proteinExistence type="predicted"/>
<reference evidence="2" key="2">
    <citation type="submission" date="2023-05" db="EMBL/GenBank/DDBJ databases">
        <authorList>
            <consortium name="Lawrence Berkeley National Laboratory"/>
            <person name="Steindorff A."/>
            <person name="Hensen N."/>
            <person name="Bonometti L."/>
            <person name="Westerberg I."/>
            <person name="Brannstrom I.O."/>
            <person name="Guillou S."/>
            <person name="Cros-Aarteil S."/>
            <person name="Calhoun S."/>
            <person name="Haridas S."/>
            <person name="Kuo A."/>
            <person name="Mondo S."/>
            <person name="Pangilinan J."/>
            <person name="Riley R."/>
            <person name="Labutti K."/>
            <person name="Andreopoulos B."/>
            <person name="Lipzen A."/>
            <person name="Chen C."/>
            <person name="Yanf M."/>
            <person name="Daum C."/>
            <person name="Ng V."/>
            <person name="Clum A."/>
            <person name="Ohm R."/>
            <person name="Martin F."/>
            <person name="Silar P."/>
            <person name="Natvig D."/>
            <person name="Lalanne C."/>
            <person name="Gautier V."/>
            <person name="Ament-Velasquez S.L."/>
            <person name="Kruys A."/>
            <person name="Hutchinson M.I."/>
            <person name="Powell A.J."/>
            <person name="Barry K."/>
            <person name="Miller A.N."/>
            <person name="Grigoriev I.V."/>
            <person name="Debuchy R."/>
            <person name="Gladieux P."/>
            <person name="Thoren M.H."/>
            <person name="Johannesson H."/>
        </authorList>
    </citation>
    <scope>NUCLEOTIDE SEQUENCE</scope>
    <source>
        <strain evidence="2">PSN309</strain>
    </source>
</reference>
<organism evidence="2 3">
    <name type="scientific">Podospora australis</name>
    <dbReference type="NCBI Taxonomy" id="1536484"/>
    <lineage>
        <taxon>Eukaryota</taxon>
        <taxon>Fungi</taxon>
        <taxon>Dikarya</taxon>
        <taxon>Ascomycota</taxon>
        <taxon>Pezizomycotina</taxon>
        <taxon>Sordariomycetes</taxon>
        <taxon>Sordariomycetidae</taxon>
        <taxon>Sordariales</taxon>
        <taxon>Podosporaceae</taxon>
        <taxon>Podospora</taxon>
    </lineage>
</organism>
<keyword evidence="3" id="KW-1185">Reference proteome</keyword>
<feature type="region of interest" description="Disordered" evidence="1">
    <location>
        <begin position="138"/>
        <end position="175"/>
    </location>
</feature>
<protein>
    <submittedName>
        <fullName evidence="2">Uncharacterized protein</fullName>
    </submittedName>
</protein>
<reference evidence="2" key="1">
    <citation type="journal article" date="2023" name="Mol. Phylogenet. Evol.">
        <title>Genome-scale phylogeny and comparative genomics of the fungal order Sordariales.</title>
        <authorList>
            <person name="Hensen N."/>
            <person name="Bonometti L."/>
            <person name="Westerberg I."/>
            <person name="Brannstrom I.O."/>
            <person name="Guillou S."/>
            <person name="Cros-Aarteil S."/>
            <person name="Calhoun S."/>
            <person name="Haridas S."/>
            <person name="Kuo A."/>
            <person name="Mondo S."/>
            <person name="Pangilinan J."/>
            <person name="Riley R."/>
            <person name="LaButti K."/>
            <person name="Andreopoulos B."/>
            <person name="Lipzen A."/>
            <person name="Chen C."/>
            <person name="Yan M."/>
            <person name="Daum C."/>
            <person name="Ng V."/>
            <person name="Clum A."/>
            <person name="Steindorff A."/>
            <person name="Ohm R.A."/>
            <person name="Martin F."/>
            <person name="Silar P."/>
            <person name="Natvig D.O."/>
            <person name="Lalanne C."/>
            <person name="Gautier V."/>
            <person name="Ament-Velasquez S.L."/>
            <person name="Kruys A."/>
            <person name="Hutchinson M.I."/>
            <person name="Powell A.J."/>
            <person name="Barry K."/>
            <person name="Miller A.N."/>
            <person name="Grigoriev I.V."/>
            <person name="Debuchy R."/>
            <person name="Gladieux P."/>
            <person name="Hiltunen Thoren M."/>
            <person name="Johannesson H."/>
        </authorList>
    </citation>
    <scope>NUCLEOTIDE SEQUENCE</scope>
    <source>
        <strain evidence="2">PSN309</strain>
    </source>
</reference>
<feature type="compositionally biased region" description="Low complexity" evidence="1">
    <location>
        <begin position="155"/>
        <end position="171"/>
    </location>
</feature>
<dbReference type="AlphaFoldDB" id="A0AAN7AHA5"/>
<name>A0AAN7AHA5_9PEZI</name>
<gene>
    <name evidence="2" type="ORF">QBC35DRAFT_474749</name>
</gene>
<accession>A0AAN7AHA5</accession>
<sequence length="441" mass="48615">MKANDLMNLNSLSAINSTAKRAKLATSPVPSERIKAWLSEHHQVELLDTNIIPESSLAPLLSDLFCSSCLGVLLEIDNGTIWNFVGGYKTLQVMNFLDEGLIQVLRCSAGMLSVHCLVQSARPYQILLRLSSQEARPFRKTTKKTVPPNQKSTEAGALSRLSGPSAGSAASTTCSLPPEETTMGIKCQVVLGMWQVWAWGRMDDALVWHRDILIIAIYSQLYSDDDILVLGHVHMIFTPVAALPHTQLHVHDICILVSTSFPLSSSMVFGPIPQLGHFGTMVLSAETRYADMYESPLDRWSTRVVVWPIWTSEVLNFSIVAMGGIPPPPLVKSTSRLGQKPQPISKNDTLINQGGSSCRVFVTWIRSPVRWSSVGGGGSGTNNRLPVRGLLPVRFSQVIFRTYKQKLPHLLAILDNRENGKYNNLTSYGFGSVRVVSYTRS</sequence>
<dbReference type="Proteomes" id="UP001302126">
    <property type="component" value="Unassembled WGS sequence"/>
</dbReference>
<evidence type="ECO:0000313" key="2">
    <source>
        <dbReference type="EMBL" id="KAK4187208.1"/>
    </source>
</evidence>
<comment type="caution">
    <text evidence="2">The sequence shown here is derived from an EMBL/GenBank/DDBJ whole genome shotgun (WGS) entry which is preliminary data.</text>
</comment>
<dbReference type="EMBL" id="MU864407">
    <property type="protein sequence ID" value="KAK4187208.1"/>
    <property type="molecule type" value="Genomic_DNA"/>
</dbReference>